<dbReference type="InterPro" id="IPR014030">
    <property type="entry name" value="Ketoacyl_synth_N"/>
</dbReference>
<dbReference type="InterPro" id="IPR050091">
    <property type="entry name" value="PKS_NRPS_Biosynth_Enz"/>
</dbReference>
<evidence type="ECO:0000313" key="10">
    <source>
        <dbReference type="EMBL" id="GCD40538.1"/>
    </source>
</evidence>
<dbReference type="Proteomes" id="UP000286746">
    <property type="component" value="Unassembled WGS sequence"/>
</dbReference>
<dbReference type="InterPro" id="IPR036299">
    <property type="entry name" value="Polyketide_synth_docking_sf"/>
</dbReference>
<dbReference type="FunFam" id="3.40.47.10:FF:000019">
    <property type="entry name" value="Polyketide synthase type I"/>
    <property type="match status" value="1"/>
</dbReference>
<protein>
    <submittedName>
        <fullName evidence="10">Polyketide synthase</fullName>
    </submittedName>
</protein>
<comment type="caution">
    <text evidence="10">The sequence shown here is derived from an EMBL/GenBank/DDBJ whole genome shotgun (WGS) entry which is preliminary data.</text>
</comment>
<keyword evidence="4" id="KW-0808">Transferase</keyword>
<dbReference type="GO" id="GO:0031177">
    <property type="term" value="F:phosphopantetheine binding"/>
    <property type="evidence" value="ECO:0007669"/>
    <property type="project" value="UniProtKB-ARBA"/>
</dbReference>
<dbReference type="PROSITE" id="PS00606">
    <property type="entry name" value="KS3_1"/>
    <property type="match status" value="1"/>
</dbReference>
<dbReference type="Gene3D" id="3.40.366.10">
    <property type="entry name" value="Malonyl-Coenzyme A Acyl Carrier Protein, domain 2"/>
    <property type="match status" value="1"/>
</dbReference>
<dbReference type="Pfam" id="PF00109">
    <property type="entry name" value="ketoacyl-synt"/>
    <property type="match status" value="1"/>
</dbReference>
<dbReference type="PROSITE" id="PS52004">
    <property type="entry name" value="KS3_2"/>
    <property type="match status" value="1"/>
</dbReference>
<keyword evidence="7" id="KW-0175">Coiled coil</keyword>
<keyword evidence="11" id="KW-1185">Reference proteome</keyword>
<dbReference type="InterPro" id="IPR018201">
    <property type="entry name" value="Ketoacyl_synth_AS"/>
</dbReference>
<dbReference type="InterPro" id="IPR015083">
    <property type="entry name" value="NorB/c/GfsB-D-like_docking"/>
</dbReference>
<dbReference type="SUPFAM" id="SSF52151">
    <property type="entry name" value="FabD/lysophospholipase-like"/>
    <property type="match status" value="1"/>
</dbReference>
<dbReference type="PANTHER" id="PTHR43775:SF51">
    <property type="entry name" value="INACTIVE PHENOLPHTHIOCEROL SYNTHESIS POLYKETIDE SYNTHASE TYPE I PKS1-RELATED"/>
    <property type="match status" value="1"/>
</dbReference>
<accession>A0A401VTX1</accession>
<dbReference type="InterPro" id="IPR016035">
    <property type="entry name" value="Acyl_Trfase/lysoPLipase"/>
</dbReference>
<dbReference type="Gene3D" id="3.30.70.3290">
    <property type="match status" value="2"/>
</dbReference>
<evidence type="ECO:0000256" key="7">
    <source>
        <dbReference type="SAM" id="Coils"/>
    </source>
</evidence>
<gene>
    <name evidence="10" type="ORF">GKJPGBOP_00189</name>
</gene>
<dbReference type="InterPro" id="IPR001227">
    <property type="entry name" value="Ac_transferase_dom_sf"/>
</dbReference>
<dbReference type="AlphaFoldDB" id="A0A401VTX1"/>
<dbReference type="SUPFAM" id="SSF53901">
    <property type="entry name" value="Thiolase-like"/>
    <property type="match status" value="1"/>
</dbReference>
<feature type="coiled-coil region" evidence="7">
    <location>
        <begin position="15"/>
        <end position="42"/>
    </location>
</feature>
<name>A0A401VTX1_STREY</name>
<feature type="domain" description="Ketosynthase family 3 (KS3)" evidence="9">
    <location>
        <begin position="37"/>
        <end position="461"/>
    </location>
</feature>
<dbReference type="InterPro" id="IPR016039">
    <property type="entry name" value="Thiolase-like"/>
</dbReference>
<dbReference type="InterPro" id="IPR014043">
    <property type="entry name" value="Acyl_transferase_dom"/>
</dbReference>
<dbReference type="Pfam" id="PF00698">
    <property type="entry name" value="Acyl_transf_1"/>
    <property type="match status" value="1"/>
</dbReference>
<dbReference type="EMBL" id="BHZD01000001">
    <property type="protein sequence ID" value="GCD40538.1"/>
    <property type="molecule type" value="Genomic_DNA"/>
</dbReference>
<evidence type="ECO:0000259" key="9">
    <source>
        <dbReference type="PROSITE" id="PS52004"/>
    </source>
</evidence>
<comment type="cofactor">
    <cofactor evidence="1">
        <name>pantetheine 4'-phosphate</name>
        <dbReference type="ChEBI" id="CHEBI:47942"/>
    </cofactor>
</comment>
<sequence length="881" mass="91801">MDTVHSNEERLRDYLKRVTGDLQAARARVRELEEDSRDAVAVIGMGCRWPGGVSSPDDLWRLLTGDTDGISAFPDNRGWDVAGLYDPTPGTPGRTHVRTGGFLHDADLFDAEFFGIDDAEATMMDPQQRLLLETGWEAMEDARIDPRTLRGSDTGVFLGMARQPYGDTVDAFPEDGVGHRMTGSITSVAAGRLSYTFGFEGPSTALDAACASGLVALHLARQSLRNRDCSLALVGAATVMADAEIFLEYSRQDAMAPDGRCKSFSAAADGAGWADGVGVVLLERLSDAVRNGRRVLAVVRGSAVNHDGASNGLTAPNGPSQQRMIRKALADARLSPGRIDLVEGHGTGTPLGDAIEADALLAAYGAERDRPLWLGSVKSHLGHPQAAAGMAGLMKVVLALRHGTLPPSRYADRPAETVERSPGALRLVARAAPWPETGQPRRAAVSAFGVSGTNVHTILEQAPEQTPEPAGTAPGAEPGDRAVPWVLSGRTPGALRDQARRLLADLAARPGRSVRDIGWSLALTRASFAHRAAVLGDDRDALTAGLRAVADGRAGAGVVRGGSGGRRQIVFAFPEYGGAADRDAWAELVATLRDRSPGFSALYERCRTAAEASLSDAADTQVDTQVDAQVDDQVTAYAAMAALANLWRSSGVRPAAVVGDGLGEIAAACAVGAVRPEDGARMAALRGSGGDPGAAAPAVAETDAAFWYSAGQATELVLGTVPAGHWRSAPAGSEALEKACAQWDGPLVIWFGVPGGAEFGVPGDAESGVPGGTEADASADVPDRPGAAVVIPGAHHRDAADPLLPGLATAFAYGASPDWRAAYDGTGGRAVSLPTYAFQRRGYWLGRDDREGPDIPEGHDDRDSRDDRHAGAAAPGPVSTS</sequence>
<dbReference type="CDD" id="cd00833">
    <property type="entry name" value="PKS"/>
    <property type="match status" value="1"/>
</dbReference>
<dbReference type="PANTHER" id="PTHR43775">
    <property type="entry name" value="FATTY ACID SYNTHASE"/>
    <property type="match status" value="1"/>
</dbReference>
<feature type="compositionally biased region" description="Low complexity" evidence="8">
    <location>
        <begin position="467"/>
        <end position="477"/>
    </location>
</feature>
<dbReference type="Pfam" id="PF02801">
    <property type="entry name" value="Ketoacyl-synt_C"/>
    <property type="match status" value="1"/>
</dbReference>
<dbReference type="InterPro" id="IPR032821">
    <property type="entry name" value="PKS_assoc"/>
</dbReference>
<evidence type="ECO:0000256" key="8">
    <source>
        <dbReference type="SAM" id="MobiDB-lite"/>
    </source>
</evidence>
<keyword evidence="6" id="KW-0012">Acyltransferase</keyword>
<evidence type="ECO:0000256" key="5">
    <source>
        <dbReference type="ARBA" id="ARBA00023268"/>
    </source>
</evidence>
<evidence type="ECO:0000313" key="11">
    <source>
        <dbReference type="Proteomes" id="UP000286746"/>
    </source>
</evidence>
<dbReference type="SUPFAM" id="SSF101173">
    <property type="entry name" value="Docking domain B of the erythromycin polyketide synthase (DEBS)"/>
    <property type="match status" value="1"/>
</dbReference>
<dbReference type="GO" id="GO:0004315">
    <property type="term" value="F:3-oxoacyl-[acyl-carrier-protein] synthase activity"/>
    <property type="evidence" value="ECO:0007669"/>
    <property type="project" value="InterPro"/>
</dbReference>
<dbReference type="Pfam" id="PF08990">
    <property type="entry name" value="Docking"/>
    <property type="match status" value="1"/>
</dbReference>
<evidence type="ECO:0000256" key="1">
    <source>
        <dbReference type="ARBA" id="ARBA00001957"/>
    </source>
</evidence>
<dbReference type="SMART" id="SM00827">
    <property type="entry name" value="PKS_AT"/>
    <property type="match status" value="1"/>
</dbReference>
<feature type="region of interest" description="Disordered" evidence="8">
    <location>
        <begin position="843"/>
        <end position="881"/>
    </location>
</feature>
<dbReference type="InterPro" id="IPR014031">
    <property type="entry name" value="Ketoacyl_synth_C"/>
</dbReference>
<dbReference type="InterPro" id="IPR020841">
    <property type="entry name" value="PKS_Beta-ketoAc_synthase_dom"/>
</dbReference>
<evidence type="ECO:0000256" key="3">
    <source>
        <dbReference type="ARBA" id="ARBA00022553"/>
    </source>
</evidence>
<dbReference type="Pfam" id="PF16197">
    <property type="entry name" value="KAsynt_C_assoc"/>
    <property type="match status" value="1"/>
</dbReference>
<feature type="region of interest" description="Disordered" evidence="8">
    <location>
        <begin position="765"/>
        <end position="784"/>
    </location>
</feature>
<dbReference type="Gene3D" id="3.40.47.10">
    <property type="match status" value="1"/>
</dbReference>
<reference evidence="10 11" key="1">
    <citation type="submission" date="2018-11" db="EMBL/GenBank/DDBJ databases">
        <title>Whole genome sequence of Streptomyces paromomycinus NBRC 15454(T).</title>
        <authorList>
            <person name="Komaki H."/>
            <person name="Tamura T."/>
        </authorList>
    </citation>
    <scope>NUCLEOTIDE SEQUENCE [LARGE SCALE GENOMIC DNA]</scope>
    <source>
        <strain evidence="10 11">NBRC 15454</strain>
    </source>
</reference>
<dbReference type="GO" id="GO:0033068">
    <property type="term" value="P:macrolide biosynthetic process"/>
    <property type="evidence" value="ECO:0007669"/>
    <property type="project" value="UniProtKB-ARBA"/>
</dbReference>
<keyword evidence="3" id="KW-0597">Phosphoprotein</keyword>
<keyword evidence="5" id="KW-0511">Multifunctional enzyme</keyword>
<keyword evidence="2" id="KW-0596">Phosphopantetheine</keyword>
<dbReference type="GO" id="GO:0004312">
    <property type="term" value="F:fatty acid synthase activity"/>
    <property type="evidence" value="ECO:0007669"/>
    <property type="project" value="TreeGrafter"/>
</dbReference>
<evidence type="ECO:0000256" key="2">
    <source>
        <dbReference type="ARBA" id="ARBA00022450"/>
    </source>
</evidence>
<proteinExistence type="predicted"/>
<dbReference type="SMART" id="SM00825">
    <property type="entry name" value="PKS_KS"/>
    <property type="match status" value="1"/>
</dbReference>
<evidence type="ECO:0000256" key="4">
    <source>
        <dbReference type="ARBA" id="ARBA00022679"/>
    </source>
</evidence>
<dbReference type="GO" id="GO:0006633">
    <property type="term" value="P:fatty acid biosynthetic process"/>
    <property type="evidence" value="ECO:0007669"/>
    <property type="project" value="InterPro"/>
</dbReference>
<feature type="region of interest" description="Disordered" evidence="8">
    <location>
        <begin position="460"/>
        <end position="480"/>
    </location>
</feature>
<feature type="compositionally biased region" description="Basic and acidic residues" evidence="8">
    <location>
        <begin position="846"/>
        <end position="870"/>
    </location>
</feature>
<evidence type="ECO:0000256" key="6">
    <source>
        <dbReference type="ARBA" id="ARBA00023315"/>
    </source>
</evidence>
<organism evidence="10 11">
    <name type="scientific">Streptomyces paromomycinus</name>
    <name type="common">Streptomyces rimosus subsp. paromomycinus</name>
    <dbReference type="NCBI Taxonomy" id="92743"/>
    <lineage>
        <taxon>Bacteria</taxon>
        <taxon>Bacillati</taxon>
        <taxon>Actinomycetota</taxon>
        <taxon>Actinomycetes</taxon>
        <taxon>Kitasatosporales</taxon>
        <taxon>Streptomycetaceae</taxon>
        <taxon>Streptomyces</taxon>
    </lineage>
</organism>